<proteinExistence type="predicted"/>
<name>A0A6C0GVA1_9BACT</name>
<keyword evidence="3" id="KW-1185">Reference proteome</keyword>
<dbReference type="Proteomes" id="UP000480178">
    <property type="component" value="Chromosome"/>
</dbReference>
<keyword evidence="1" id="KW-0732">Signal</keyword>
<evidence type="ECO:0000313" key="3">
    <source>
        <dbReference type="Proteomes" id="UP000480178"/>
    </source>
</evidence>
<dbReference type="RefSeq" id="WP_162447219.1">
    <property type="nucleotide sequence ID" value="NZ_CP048222.1"/>
</dbReference>
<accession>A0A6C0GVA1</accession>
<dbReference type="KEGG" id="rhoz:GXP67_33815"/>
<organism evidence="2 3">
    <name type="scientific">Rhodocytophaga rosea</name>
    <dbReference type="NCBI Taxonomy" id="2704465"/>
    <lineage>
        <taxon>Bacteria</taxon>
        <taxon>Pseudomonadati</taxon>
        <taxon>Bacteroidota</taxon>
        <taxon>Cytophagia</taxon>
        <taxon>Cytophagales</taxon>
        <taxon>Rhodocytophagaceae</taxon>
        <taxon>Rhodocytophaga</taxon>
    </lineage>
</organism>
<protein>
    <submittedName>
        <fullName evidence="2">Putative porin</fullName>
    </submittedName>
</protein>
<dbReference type="InterPro" id="IPR025631">
    <property type="entry name" value="Porin_10"/>
</dbReference>
<gene>
    <name evidence="2" type="ORF">GXP67_33815</name>
</gene>
<evidence type="ECO:0000256" key="1">
    <source>
        <dbReference type="SAM" id="SignalP"/>
    </source>
</evidence>
<evidence type="ECO:0000313" key="2">
    <source>
        <dbReference type="EMBL" id="QHT71280.1"/>
    </source>
</evidence>
<feature type="chain" id="PRO_5025430967" evidence="1">
    <location>
        <begin position="23"/>
        <end position="629"/>
    </location>
</feature>
<sequence>MKKYKLSGFFLLVLLLPFLAQAQILDDSTQQVYGPTTTRFLLEKDILANKDRAYTVDTVLDNFHNYNFVNRYGNHYQDLGNLGTAIRPVFYTPPTQIGTYFGINVYDLYAYTPDKIKYYDTKSPYSSVYYAQGGLLQQILGVDFSRNIKPNWNAGFTYQRITAPKQFGYARREDRQSDNQTIAFYTRYQNKDSTYQLLAHFSHLNHGMVDQGGIREDSVNGAPAPPDSLFAYEEETAILRNARSRDYRNHYHLYHQYAFAKGFQVYHIFDRMRHVYDFRDAGLQDDASGSDVRIGSLDFYRSAPDGYYFRPDTTDLSMRFLVHENQVGLKGSLANLDYRAYVRRRDYRVGYKPAYIDKRTGAENFIGGWINYNLSDSAQIHAEAEYLLFRDYRLQVVYENKFWRIGHHRIYYSPTFIQQQIQNNHFIWDNSNFRNTLSDNTFAYFNIKNNWLTFSPFATFSNIKNLVYYDTLALPQQESKSVQVLSVGLNFGLVWKKFHLVTQAVYTKVTGPDIIRIPEQFANGRLYYQNELFKGALETQIGVDVHYKSTYKPYGYMPATGQFHLQDDFTAAGYIVGDVFVNVRIKRVRLFVKMAHANQDLPEPGYFVAPYYTGLKRTFAFGVNWLLFD</sequence>
<dbReference type="AlphaFoldDB" id="A0A6C0GVA1"/>
<reference evidence="2 3" key="1">
    <citation type="submission" date="2020-01" db="EMBL/GenBank/DDBJ databases">
        <authorList>
            <person name="Kim M.K."/>
        </authorList>
    </citation>
    <scope>NUCLEOTIDE SEQUENCE [LARGE SCALE GENOMIC DNA]</scope>
    <source>
        <strain evidence="2 3">172606-1</strain>
    </source>
</reference>
<feature type="signal peptide" evidence="1">
    <location>
        <begin position="1"/>
        <end position="22"/>
    </location>
</feature>
<dbReference type="EMBL" id="CP048222">
    <property type="protein sequence ID" value="QHT71280.1"/>
    <property type="molecule type" value="Genomic_DNA"/>
</dbReference>
<dbReference type="Pfam" id="PF14121">
    <property type="entry name" value="Porin_10"/>
    <property type="match status" value="1"/>
</dbReference>